<organism evidence="1 2">
    <name type="scientific">Yersinia enterocolitica</name>
    <dbReference type="NCBI Taxonomy" id="630"/>
    <lineage>
        <taxon>Bacteria</taxon>
        <taxon>Pseudomonadati</taxon>
        <taxon>Pseudomonadota</taxon>
        <taxon>Gammaproteobacteria</taxon>
        <taxon>Enterobacterales</taxon>
        <taxon>Yersiniaceae</taxon>
        <taxon>Yersinia</taxon>
    </lineage>
</organism>
<dbReference type="Proteomes" id="UP001182355">
    <property type="component" value="Unassembled WGS sequence"/>
</dbReference>
<proteinExistence type="predicted"/>
<evidence type="ECO:0000313" key="1">
    <source>
        <dbReference type="EMBL" id="ELI8101579.1"/>
    </source>
</evidence>
<protein>
    <submittedName>
        <fullName evidence="1">Uncharacterized protein</fullName>
    </submittedName>
</protein>
<accession>A0AAD2UXE4</accession>
<gene>
    <name evidence="1" type="ORF">RSF11_001271</name>
</gene>
<sequence>MLTSEVYLEGVVFYEAKRQYYDEEHCALGFNSIKLEQLTRIQKITNSSNMLLYDVDIKNEIAGAFSLPTIFVEKIINEASLAVPGRILTHYANPWVKSLAENFSGFGLDYSQGAVSKMKKILKSS</sequence>
<dbReference type="AlphaFoldDB" id="A0AAD2UXE4"/>
<comment type="caution">
    <text evidence="1">The sequence shown here is derived from an EMBL/GenBank/DDBJ whole genome shotgun (WGS) entry which is preliminary data.</text>
</comment>
<dbReference type="EMBL" id="ABNAVX010000005">
    <property type="protein sequence ID" value="ELI8101579.1"/>
    <property type="molecule type" value="Genomic_DNA"/>
</dbReference>
<name>A0AAD2UXE4_YEREN</name>
<reference evidence="1" key="1">
    <citation type="submission" date="2023-02" db="EMBL/GenBank/DDBJ databases">
        <authorList>
            <person name="Ashton P.M."/>
            <person name="Dallman T."/>
            <person name="Nair S."/>
            <person name="De Pinna E."/>
            <person name="Peters T."/>
            <person name="Grant K."/>
        </authorList>
    </citation>
    <scope>NUCLEOTIDE SEQUENCE</scope>
    <source>
        <strain evidence="1">01103883</strain>
    </source>
</reference>
<evidence type="ECO:0000313" key="2">
    <source>
        <dbReference type="Proteomes" id="UP001182355"/>
    </source>
</evidence>